<evidence type="ECO:0000313" key="3">
    <source>
        <dbReference type="EMBL" id="RUR73921.1"/>
    </source>
</evidence>
<dbReference type="Proteomes" id="UP000268857">
    <property type="component" value="Unassembled WGS sequence"/>
</dbReference>
<dbReference type="PANTHER" id="PTHR35176:SF6">
    <property type="entry name" value="HEME OXYGENASE HI_0854-RELATED"/>
    <property type="match status" value="1"/>
</dbReference>
<dbReference type="Pfam" id="PF01243">
    <property type="entry name" value="PNPOx_N"/>
    <property type="match status" value="1"/>
</dbReference>
<keyword evidence="4" id="KW-1185">Reference proteome</keyword>
<sequence length="189" mass="21341">MNRVTMMEPASATNGWVNTIDSKNPEVIAKASRIIANNIYCTLSTCCADGSPWVSPLFFAYDDNLNIYWSSAIVSKHSQNIYNNGRVAIAIFNSSVSEGTPEGLYLYGTASELKREETEKVMKLLVNRARRQVNRTIADYLDDSPRRIYQFQPQEVWVSGDRLPIDNSNVLVDTKTQVNLLELRNSKLI</sequence>
<dbReference type="GO" id="GO:0070967">
    <property type="term" value="F:coenzyme F420 binding"/>
    <property type="evidence" value="ECO:0007669"/>
    <property type="project" value="TreeGrafter"/>
</dbReference>
<name>A0A3S0XPD3_CHLFR</name>
<evidence type="ECO:0000256" key="1">
    <source>
        <dbReference type="ARBA" id="ARBA00023002"/>
    </source>
</evidence>
<dbReference type="InterPro" id="IPR012349">
    <property type="entry name" value="Split_barrel_FMN-bd"/>
</dbReference>
<dbReference type="GO" id="GO:0005829">
    <property type="term" value="C:cytosol"/>
    <property type="evidence" value="ECO:0007669"/>
    <property type="project" value="TreeGrafter"/>
</dbReference>
<dbReference type="AlphaFoldDB" id="A0A3S0XPD3"/>
<dbReference type="InterPro" id="IPR052019">
    <property type="entry name" value="F420H2_bilvrd_red/Heme_oxyg"/>
</dbReference>
<keyword evidence="1" id="KW-0560">Oxidoreductase</keyword>
<comment type="caution">
    <text evidence="3">The sequence shown here is derived from an EMBL/GenBank/DDBJ whole genome shotgun (WGS) entry which is preliminary data.</text>
</comment>
<dbReference type="InterPro" id="IPR011576">
    <property type="entry name" value="Pyridox_Oxase_N"/>
</dbReference>
<dbReference type="SUPFAM" id="SSF50475">
    <property type="entry name" value="FMN-binding split barrel"/>
    <property type="match status" value="1"/>
</dbReference>
<evidence type="ECO:0000259" key="2">
    <source>
        <dbReference type="Pfam" id="PF01243"/>
    </source>
</evidence>
<dbReference type="GO" id="GO:0016627">
    <property type="term" value="F:oxidoreductase activity, acting on the CH-CH group of donors"/>
    <property type="evidence" value="ECO:0007669"/>
    <property type="project" value="TreeGrafter"/>
</dbReference>
<dbReference type="PANTHER" id="PTHR35176">
    <property type="entry name" value="HEME OXYGENASE HI_0854-RELATED"/>
    <property type="match status" value="1"/>
</dbReference>
<accession>A0A3S0XPD3</accession>
<dbReference type="Gene3D" id="2.30.110.10">
    <property type="entry name" value="Electron Transport, Fmn-binding Protein, Chain A"/>
    <property type="match status" value="1"/>
</dbReference>
<evidence type="ECO:0000313" key="4">
    <source>
        <dbReference type="Proteomes" id="UP000268857"/>
    </source>
</evidence>
<reference evidence="3 4" key="1">
    <citation type="journal article" date="2019" name="Genome Biol. Evol.">
        <title>Day and night: Metabolic profiles and evolutionary relationships of six axenic non-marine cyanobacteria.</title>
        <authorList>
            <person name="Will S.E."/>
            <person name="Henke P."/>
            <person name="Boedeker C."/>
            <person name="Huang S."/>
            <person name="Brinkmann H."/>
            <person name="Rohde M."/>
            <person name="Jarek M."/>
            <person name="Friedl T."/>
            <person name="Seufert S."/>
            <person name="Schumacher M."/>
            <person name="Overmann J."/>
            <person name="Neumann-Schaal M."/>
            <person name="Petersen J."/>
        </authorList>
    </citation>
    <scope>NUCLEOTIDE SEQUENCE [LARGE SCALE GENOMIC DNA]</scope>
    <source>
        <strain evidence="3 4">PCC 6912</strain>
    </source>
</reference>
<dbReference type="STRING" id="211165.GCA_000317285_06186"/>
<feature type="domain" description="Pyridoxamine 5'-phosphate oxidase N-terminal" evidence="2">
    <location>
        <begin position="32"/>
        <end position="157"/>
    </location>
</feature>
<organism evidence="3 4">
    <name type="scientific">Chlorogloeopsis fritschii PCC 6912</name>
    <dbReference type="NCBI Taxonomy" id="211165"/>
    <lineage>
        <taxon>Bacteria</taxon>
        <taxon>Bacillati</taxon>
        <taxon>Cyanobacteriota</taxon>
        <taxon>Cyanophyceae</taxon>
        <taxon>Nostocales</taxon>
        <taxon>Chlorogloeopsidaceae</taxon>
        <taxon>Chlorogloeopsis</taxon>
    </lineage>
</organism>
<gene>
    <name evidence="3" type="ORF">PCC6912_54620</name>
</gene>
<protein>
    <recommendedName>
        <fullName evidence="2">Pyridoxamine 5'-phosphate oxidase N-terminal domain-containing protein</fullName>
    </recommendedName>
</protein>
<dbReference type="RefSeq" id="WP_392407590.1">
    <property type="nucleotide sequence ID" value="NZ_CP170746.1"/>
</dbReference>
<proteinExistence type="predicted"/>
<dbReference type="EMBL" id="RSCJ01000032">
    <property type="protein sequence ID" value="RUR73921.1"/>
    <property type="molecule type" value="Genomic_DNA"/>
</dbReference>